<dbReference type="SMART" id="SM00939">
    <property type="entry name" value="PepX_C"/>
    <property type="match status" value="1"/>
</dbReference>
<reference evidence="4 5" key="1">
    <citation type="submission" date="2023-02" db="EMBL/GenBank/DDBJ databases">
        <title>Genome sequence of Sphingomonas naphthae.</title>
        <authorList>
            <person name="Kim S."/>
            <person name="Heo J."/>
            <person name="Kwon S.-W."/>
        </authorList>
    </citation>
    <scope>NUCLEOTIDE SEQUENCE [LARGE SCALE GENOMIC DNA]</scope>
    <source>
        <strain evidence="4 5">KACC 18716</strain>
    </source>
</reference>
<evidence type="ECO:0000313" key="4">
    <source>
        <dbReference type="EMBL" id="WCT73903.1"/>
    </source>
</evidence>
<dbReference type="InterPro" id="IPR013736">
    <property type="entry name" value="Xaa-Pro_dipept_C"/>
</dbReference>
<keyword evidence="5" id="KW-1185">Reference proteome</keyword>
<dbReference type="InterPro" id="IPR005674">
    <property type="entry name" value="CocE/Ser_esterase"/>
</dbReference>
<gene>
    <name evidence="4" type="ORF">PQ455_01330</name>
</gene>
<accession>A0ABY7TLJ4</accession>
<dbReference type="SUPFAM" id="SSF53474">
    <property type="entry name" value="alpha/beta-Hydrolases"/>
    <property type="match status" value="1"/>
</dbReference>
<name>A0ABY7TLJ4_9SPHN</name>
<dbReference type="EMBL" id="CP117411">
    <property type="protein sequence ID" value="WCT73903.1"/>
    <property type="molecule type" value="Genomic_DNA"/>
</dbReference>
<keyword evidence="2" id="KW-0732">Signal</keyword>
<feature type="domain" description="Xaa-Pro dipeptidyl-peptidase C-terminal" evidence="3">
    <location>
        <begin position="366"/>
        <end position="621"/>
    </location>
</feature>
<sequence>MKRFVLALSAALALHGPLLAQDFSRYSPEGMQSELGDTATSQTAVMVPMRDGVSLSTNIYMPKDAKGPLPVILWKTPYNEHKLRGTSFRLALEAVKRGFVFIVQNERGRYFSEGKYEILGKPQTDGYDTLSWIARQSWSNGKVGTLGCSSSAEWQLALAAQNHPAHAAMVPMSAGAGIGKVGRFQEQGNWYTGGVPRNLFFVWLYGVDNPLRAQLPTGLDQKTRARIAGYNDLDATKPKVDWNKQIRHLPVDTLLSDLDEPPATFEQFIHRTPADPGWREGGLYHDDMGWGVPSLWFNTWYDVSIGPNMELFNHARATTGDREAADNQYAVIAPMPHCQYWKMGPKTVVGERDMGDTSFPVDDAIFSFFDRWLKSDRKAFPATTPHVRYYVMGENKWKSAEQWPPKGTSTMRLYLRSGGRANSLNGDGRLDAAPPPAGEAADAYRYDPMNPVRTVGGGDCCNGGIVVPGAFDQREIEARSDVLVYTSAPLDKPVEVSGFVDAVLKVSSSAKDTDFAVKLVDVAPDGTAWIIGDTIFRARYRDGFDRPAMMEPGKTYTIKPSPIATSIQFGAGHRIRVEVTSSNFPKFVRNLNTGGPNESEARGVVADNRILHGGEDASYVELPVVK</sequence>
<feature type="signal peptide" evidence="2">
    <location>
        <begin position="1"/>
        <end position="20"/>
    </location>
</feature>
<protein>
    <submittedName>
        <fullName evidence="4">CocE/NonD family hydrolase</fullName>
    </submittedName>
</protein>
<evidence type="ECO:0000313" key="5">
    <source>
        <dbReference type="Proteomes" id="UP001220395"/>
    </source>
</evidence>
<organism evidence="4 5">
    <name type="scientific">Sphingomonas naphthae</name>
    <dbReference type="NCBI Taxonomy" id="1813468"/>
    <lineage>
        <taxon>Bacteria</taxon>
        <taxon>Pseudomonadati</taxon>
        <taxon>Pseudomonadota</taxon>
        <taxon>Alphaproteobacteria</taxon>
        <taxon>Sphingomonadales</taxon>
        <taxon>Sphingomonadaceae</taxon>
        <taxon>Sphingomonas</taxon>
    </lineage>
</organism>
<dbReference type="Gene3D" id="1.10.3020.10">
    <property type="entry name" value="alpha-amino acid ester hydrolase ( Helical cap domain)"/>
    <property type="match status" value="1"/>
</dbReference>
<dbReference type="Gene3D" id="2.60.120.260">
    <property type="entry name" value="Galactose-binding domain-like"/>
    <property type="match status" value="1"/>
</dbReference>
<evidence type="ECO:0000256" key="1">
    <source>
        <dbReference type="ARBA" id="ARBA00022801"/>
    </source>
</evidence>
<dbReference type="NCBIfam" id="TIGR00976">
    <property type="entry name" value="CocE_NonD"/>
    <property type="match status" value="1"/>
</dbReference>
<keyword evidence="1 4" id="KW-0378">Hydrolase</keyword>
<evidence type="ECO:0000256" key="2">
    <source>
        <dbReference type="SAM" id="SignalP"/>
    </source>
</evidence>
<dbReference type="Pfam" id="PF02129">
    <property type="entry name" value="Peptidase_S15"/>
    <property type="match status" value="1"/>
</dbReference>
<dbReference type="SUPFAM" id="SSF49785">
    <property type="entry name" value="Galactose-binding domain-like"/>
    <property type="match status" value="1"/>
</dbReference>
<dbReference type="InterPro" id="IPR000383">
    <property type="entry name" value="Xaa-Pro-like_dom"/>
</dbReference>
<feature type="chain" id="PRO_5046644292" evidence="2">
    <location>
        <begin position="21"/>
        <end position="626"/>
    </location>
</feature>
<dbReference type="Pfam" id="PF08530">
    <property type="entry name" value="PepX_C"/>
    <property type="match status" value="1"/>
</dbReference>
<proteinExistence type="predicted"/>
<dbReference type="InterPro" id="IPR008979">
    <property type="entry name" value="Galactose-bd-like_sf"/>
</dbReference>
<dbReference type="RefSeq" id="WP_273688522.1">
    <property type="nucleotide sequence ID" value="NZ_CP117411.1"/>
</dbReference>
<dbReference type="InterPro" id="IPR029058">
    <property type="entry name" value="AB_hydrolase_fold"/>
</dbReference>
<dbReference type="GO" id="GO:0016787">
    <property type="term" value="F:hydrolase activity"/>
    <property type="evidence" value="ECO:0007669"/>
    <property type="project" value="UniProtKB-KW"/>
</dbReference>
<evidence type="ECO:0000259" key="3">
    <source>
        <dbReference type="SMART" id="SM00939"/>
    </source>
</evidence>
<dbReference type="Proteomes" id="UP001220395">
    <property type="component" value="Chromosome"/>
</dbReference>
<dbReference type="Gene3D" id="3.40.50.1820">
    <property type="entry name" value="alpha/beta hydrolase"/>
    <property type="match status" value="1"/>
</dbReference>